<dbReference type="PANTHER" id="PTHR43669:SF3">
    <property type="entry name" value="ALCOHOL DEHYDROGENASE, PUTATIVE (AFU_ORTHOLOGUE AFUA_3G03445)-RELATED"/>
    <property type="match status" value="1"/>
</dbReference>
<dbReference type="AlphaFoldDB" id="A0A6A5QF24"/>
<dbReference type="InterPro" id="IPR036291">
    <property type="entry name" value="NAD(P)-bd_dom_sf"/>
</dbReference>
<dbReference type="Proteomes" id="UP000800096">
    <property type="component" value="Unassembled WGS sequence"/>
</dbReference>
<sequence length="184" mass="20268">MSTSNYNFKTTLVNGGAGDIGKALAHQLIKDGKKVIIACRTDSNLQTTSKEIGAPYYVLDTSDVSSILTFIKNSTTEHPGINSLIDNAAESFPTKAYQQPDINIWRPMHLLSNLPTSLIVNISSVLGFAPSSIISPVHNATKLREYLVFGFYYLIFILLLDSTPQSALALAWKKHKRETRLSLP</sequence>
<keyword evidence="2" id="KW-0560">Oxidoreductase</keyword>
<dbReference type="EMBL" id="ML979139">
    <property type="protein sequence ID" value="KAF1913428.1"/>
    <property type="molecule type" value="Genomic_DNA"/>
</dbReference>
<dbReference type="SUPFAM" id="SSF51735">
    <property type="entry name" value="NAD(P)-binding Rossmann-fold domains"/>
    <property type="match status" value="1"/>
</dbReference>
<organism evidence="4 5">
    <name type="scientific">Ampelomyces quisqualis</name>
    <name type="common">Powdery mildew agent</name>
    <dbReference type="NCBI Taxonomy" id="50730"/>
    <lineage>
        <taxon>Eukaryota</taxon>
        <taxon>Fungi</taxon>
        <taxon>Dikarya</taxon>
        <taxon>Ascomycota</taxon>
        <taxon>Pezizomycotina</taxon>
        <taxon>Dothideomycetes</taxon>
        <taxon>Pleosporomycetidae</taxon>
        <taxon>Pleosporales</taxon>
        <taxon>Pleosporineae</taxon>
        <taxon>Phaeosphaeriaceae</taxon>
        <taxon>Ampelomyces</taxon>
    </lineage>
</organism>
<evidence type="ECO:0000256" key="3">
    <source>
        <dbReference type="SAM" id="Phobius"/>
    </source>
</evidence>
<keyword evidence="3" id="KW-1133">Transmembrane helix</keyword>
<dbReference type="Pfam" id="PF00106">
    <property type="entry name" value="adh_short"/>
    <property type="match status" value="1"/>
</dbReference>
<feature type="transmembrane region" description="Helical" evidence="3">
    <location>
        <begin position="150"/>
        <end position="172"/>
    </location>
</feature>
<dbReference type="PANTHER" id="PTHR43669">
    <property type="entry name" value="5-KETO-D-GLUCONATE 5-REDUCTASE"/>
    <property type="match status" value="1"/>
</dbReference>
<keyword evidence="5" id="KW-1185">Reference proteome</keyword>
<feature type="transmembrane region" description="Helical" evidence="3">
    <location>
        <begin position="118"/>
        <end position="138"/>
    </location>
</feature>
<dbReference type="GO" id="GO:0016491">
    <property type="term" value="F:oxidoreductase activity"/>
    <property type="evidence" value="ECO:0007669"/>
    <property type="project" value="UniProtKB-KW"/>
</dbReference>
<gene>
    <name evidence="4" type="ORF">BDU57DRAFT_582235</name>
</gene>
<accession>A0A6A5QF24</accession>
<keyword evidence="3" id="KW-0812">Transmembrane</keyword>
<comment type="similarity">
    <text evidence="1">Belongs to the short-chain dehydrogenases/reductases (SDR) family.</text>
</comment>
<proteinExistence type="inferred from homology"/>
<keyword evidence="3" id="KW-0472">Membrane</keyword>
<evidence type="ECO:0000256" key="2">
    <source>
        <dbReference type="ARBA" id="ARBA00023002"/>
    </source>
</evidence>
<dbReference type="OrthoDB" id="37659at2759"/>
<name>A0A6A5QF24_AMPQU</name>
<evidence type="ECO:0000313" key="5">
    <source>
        <dbReference type="Proteomes" id="UP000800096"/>
    </source>
</evidence>
<evidence type="ECO:0008006" key="6">
    <source>
        <dbReference type="Google" id="ProtNLM"/>
    </source>
</evidence>
<evidence type="ECO:0000313" key="4">
    <source>
        <dbReference type="EMBL" id="KAF1913428.1"/>
    </source>
</evidence>
<reference evidence="4" key="1">
    <citation type="journal article" date="2020" name="Stud. Mycol.">
        <title>101 Dothideomycetes genomes: a test case for predicting lifestyles and emergence of pathogens.</title>
        <authorList>
            <person name="Haridas S."/>
            <person name="Albert R."/>
            <person name="Binder M."/>
            <person name="Bloem J."/>
            <person name="Labutti K."/>
            <person name="Salamov A."/>
            <person name="Andreopoulos B."/>
            <person name="Baker S."/>
            <person name="Barry K."/>
            <person name="Bills G."/>
            <person name="Bluhm B."/>
            <person name="Cannon C."/>
            <person name="Castanera R."/>
            <person name="Culley D."/>
            <person name="Daum C."/>
            <person name="Ezra D."/>
            <person name="Gonzalez J."/>
            <person name="Henrissat B."/>
            <person name="Kuo A."/>
            <person name="Liang C."/>
            <person name="Lipzen A."/>
            <person name="Lutzoni F."/>
            <person name="Magnuson J."/>
            <person name="Mondo S."/>
            <person name="Nolan M."/>
            <person name="Ohm R."/>
            <person name="Pangilinan J."/>
            <person name="Park H.-J."/>
            <person name="Ramirez L."/>
            <person name="Alfaro M."/>
            <person name="Sun H."/>
            <person name="Tritt A."/>
            <person name="Yoshinaga Y."/>
            <person name="Zwiers L.-H."/>
            <person name="Turgeon B."/>
            <person name="Goodwin S."/>
            <person name="Spatafora J."/>
            <person name="Crous P."/>
            <person name="Grigoriev I."/>
        </authorList>
    </citation>
    <scope>NUCLEOTIDE SEQUENCE</scope>
    <source>
        <strain evidence="4">HMLAC05119</strain>
    </source>
</reference>
<evidence type="ECO:0000256" key="1">
    <source>
        <dbReference type="ARBA" id="ARBA00006484"/>
    </source>
</evidence>
<dbReference type="Gene3D" id="3.40.50.720">
    <property type="entry name" value="NAD(P)-binding Rossmann-like Domain"/>
    <property type="match status" value="1"/>
</dbReference>
<dbReference type="InterPro" id="IPR002347">
    <property type="entry name" value="SDR_fam"/>
</dbReference>
<protein>
    <recommendedName>
        <fullName evidence="6">NAD(P)-binding protein</fullName>
    </recommendedName>
</protein>